<evidence type="ECO:0008006" key="3">
    <source>
        <dbReference type="Google" id="ProtNLM"/>
    </source>
</evidence>
<proteinExistence type="predicted"/>
<accession>A0A8S5NSJ5</accession>
<evidence type="ECO:0000256" key="1">
    <source>
        <dbReference type="SAM" id="Phobius"/>
    </source>
</evidence>
<protein>
    <recommendedName>
        <fullName evidence="3">Lipoprotein</fullName>
    </recommendedName>
</protein>
<reference evidence="2" key="1">
    <citation type="journal article" date="2021" name="Proc. Natl. Acad. Sci. U.S.A.">
        <title>A Catalog of Tens of Thousands of Viruses from Human Metagenomes Reveals Hidden Associations with Chronic Diseases.</title>
        <authorList>
            <person name="Tisza M.J."/>
            <person name="Buck C.B."/>
        </authorList>
    </citation>
    <scope>NUCLEOTIDE SEQUENCE</scope>
    <source>
        <strain evidence="2">Ctzc413</strain>
    </source>
</reference>
<evidence type="ECO:0000313" key="2">
    <source>
        <dbReference type="EMBL" id="DAD97319.1"/>
    </source>
</evidence>
<sequence length="31" mass="3535">MIKDSITFLMIFTFSLSFLSCTFCALIGQKK</sequence>
<keyword evidence="1" id="KW-1133">Transmembrane helix</keyword>
<dbReference type="PROSITE" id="PS51257">
    <property type="entry name" value="PROKAR_LIPOPROTEIN"/>
    <property type="match status" value="1"/>
</dbReference>
<keyword evidence="1" id="KW-0472">Membrane</keyword>
<keyword evidence="1" id="KW-0812">Transmembrane</keyword>
<dbReference type="EMBL" id="BK015237">
    <property type="protein sequence ID" value="DAD97319.1"/>
    <property type="molecule type" value="Genomic_DNA"/>
</dbReference>
<feature type="transmembrane region" description="Helical" evidence="1">
    <location>
        <begin position="6"/>
        <end position="28"/>
    </location>
</feature>
<name>A0A8S5NSJ5_9CAUD</name>
<organism evidence="2">
    <name type="scientific">Myoviridae sp. ctzc413</name>
    <dbReference type="NCBI Taxonomy" id="2826721"/>
    <lineage>
        <taxon>Viruses</taxon>
        <taxon>Duplodnaviria</taxon>
        <taxon>Heunggongvirae</taxon>
        <taxon>Uroviricota</taxon>
        <taxon>Caudoviricetes</taxon>
    </lineage>
</organism>